<protein>
    <submittedName>
        <fullName evidence="1">Uncharacterized protein</fullName>
    </submittedName>
</protein>
<keyword evidence="2" id="KW-1185">Reference proteome</keyword>
<dbReference type="EnsemblPlants" id="OPUNC03G01640.1">
    <property type="protein sequence ID" value="OPUNC03G01640.1"/>
    <property type="gene ID" value="OPUNC03G01640"/>
</dbReference>
<accession>A0A0E0K840</accession>
<dbReference type="AlphaFoldDB" id="A0A0E0K840"/>
<dbReference type="Proteomes" id="UP000026962">
    <property type="component" value="Chromosome 3"/>
</dbReference>
<evidence type="ECO:0000313" key="2">
    <source>
        <dbReference type="Proteomes" id="UP000026962"/>
    </source>
</evidence>
<name>A0A0E0K840_ORYPU</name>
<reference evidence="1" key="2">
    <citation type="submission" date="2018-05" db="EMBL/GenBank/DDBJ databases">
        <title>OpunRS2 (Oryza punctata Reference Sequence Version 2).</title>
        <authorList>
            <person name="Zhang J."/>
            <person name="Kudrna D."/>
            <person name="Lee S."/>
            <person name="Talag J."/>
            <person name="Welchert J."/>
            <person name="Wing R.A."/>
        </authorList>
    </citation>
    <scope>NUCLEOTIDE SEQUENCE [LARGE SCALE GENOMIC DNA]</scope>
</reference>
<dbReference type="Gramene" id="OPUNC03G01640.1">
    <property type="protein sequence ID" value="OPUNC03G01640.1"/>
    <property type="gene ID" value="OPUNC03G01640"/>
</dbReference>
<organism evidence="1">
    <name type="scientific">Oryza punctata</name>
    <name type="common">Red rice</name>
    <dbReference type="NCBI Taxonomy" id="4537"/>
    <lineage>
        <taxon>Eukaryota</taxon>
        <taxon>Viridiplantae</taxon>
        <taxon>Streptophyta</taxon>
        <taxon>Embryophyta</taxon>
        <taxon>Tracheophyta</taxon>
        <taxon>Spermatophyta</taxon>
        <taxon>Magnoliopsida</taxon>
        <taxon>Liliopsida</taxon>
        <taxon>Poales</taxon>
        <taxon>Poaceae</taxon>
        <taxon>BOP clade</taxon>
        <taxon>Oryzoideae</taxon>
        <taxon>Oryzeae</taxon>
        <taxon>Oryzinae</taxon>
        <taxon>Oryza</taxon>
    </lineage>
</organism>
<sequence>MAGCYVGCEVVQVDSEVHSDKEAKGQHDGSAGIEIVNKDYINSGGGELLYIQMKTSNFMRVEFVDEDYINDHGGPTCKTLIS</sequence>
<evidence type="ECO:0000313" key="1">
    <source>
        <dbReference type="EnsemblPlants" id="OPUNC03G01640.1"/>
    </source>
</evidence>
<proteinExistence type="predicted"/>
<dbReference type="HOGENOM" id="CLU_2562333_0_0_1"/>
<reference evidence="1" key="1">
    <citation type="submission" date="2015-04" db="UniProtKB">
        <authorList>
            <consortium name="EnsemblPlants"/>
        </authorList>
    </citation>
    <scope>IDENTIFICATION</scope>
</reference>